<sequence>MVETTVGKEIGRVKIEDASVEVGTIIGTFTKGHSCSGNGSNRSRCVSAVETRRD</sequence>
<proteinExistence type="predicted"/>
<evidence type="ECO:0000313" key="1">
    <source>
        <dbReference type="EMBL" id="KAH9332040.1"/>
    </source>
</evidence>
<name>A0AA38H3S0_TAXCH</name>
<gene>
    <name evidence="1" type="ORF">KI387_004148</name>
</gene>
<feature type="non-terminal residue" evidence="1">
    <location>
        <position position="54"/>
    </location>
</feature>
<dbReference type="AlphaFoldDB" id="A0AA38H3S0"/>
<protein>
    <submittedName>
        <fullName evidence="1">Uncharacterized protein</fullName>
    </submittedName>
</protein>
<evidence type="ECO:0000313" key="2">
    <source>
        <dbReference type="Proteomes" id="UP000824469"/>
    </source>
</evidence>
<dbReference type="EMBL" id="JAHRHJ020000001">
    <property type="protein sequence ID" value="KAH9332040.1"/>
    <property type="molecule type" value="Genomic_DNA"/>
</dbReference>
<reference evidence="1 2" key="1">
    <citation type="journal article" date="2021" name="Nat. Plants">
        <title>The Taxus genome provides insights into paclitaxel biosynthesis.</title>
        <authorList>
            <person name="Xiong X."/>
            <person name="Gou J."/>
            <person name="Liao Q."/>
            <person name="Li Y."/>
            <person name="Zhou Q."/>
            <person name="Bi G."/>
            <person name="Li C."/>
            <person name="Du R."/>
            <person name="Wang X."/>
            <person name="Sun T."/>
            <person name="Guo L."/>
            <person name="Liang H."/>
            <person name="Lu P."/>
            <person name="Wu Y."/>
            <person name="Zhang Z."/>
            <person name="Ro D.K."/>
            <person name="Shang Y."/>
            <person name="Huang S."/>
            <person name="Yan J."/>
        </authorList>
    </citation>
    <scope>NUCLEOTIDE SEQUENCE [LARGE SCALE GENOMIC DNA]</scope>
    <source>
        <strain evidence="1">Ta-2019</strain>
    </source>
</reference>
<comment type="caution">
    <text evidence="1">The sequence shown here is derived from an EMBL/GenBank/DDBJ whole genome shotgun (WGS) entry which is preliminary data.</text>
</comment>
<keyword evidence="2" id="KW-1185">Reference proteome</keyword>
<organism evidence="1 2">
    <name type="scientific">Taxus chinensis</name>
    <name type="common">Chinese yew</name>
    <name type="synonym">Taxus wallichiana var. chinensis</name>
    <dbReference type="NCBI Taxonomy" id="29808"/>
    <lineage>
        <taxon>Eukaryota</taxon>
        <taxon>Viridiplantae</taxon>
        <taxon>Streptophyta</taxon>
        <taxon>Embryophyta</taxon>
        <taxon>Tracheophyta</taxon>
        <taxon>Spermatophyta</taxon>
        <taxon>Pinopsida</taxon>
        <taxon>Pinidae</taxon>
        <taxon>Conifers II</taxon>
        <taxon>Cupressales</taxon>
        <taxon>Taxaceae</taxon>
        <taxon>Taxus</taxon>
    </lineage>
</organism>
<accession>A0AA38H3S0</accession>
<dbReference type="Proteomes" id="UP000824469">
    <property type="component" value="Unassembled WGS sequence"/>
</dbReference>